<evidence type="ECO:0000256" key="2">
    <source>
        <dbReference type="ARBA" id="ARBA00022741"/>
    </source>
</evidence>
<dbReference type="InterPro" id="IPR036565">
    <property type="entry name" value="Mur-like_cat_sf"/>
</dbReference>
<evidence type="ECO:0000259" key="5">
    <source>
        <dbReference type="Pfam" id="PF08245"/>
    </source>
</evidence>
<accession>A0A0G1EBK8</accession>
<dbReference type="SUPFAM" id="SSF53244">
    <property type="entry name" value="MurD-like peptide ligases, peptide-binding domain"/>
    <property type="match status" value="1"/>
</dbReference>
<dbReference type="PANTHER" id="PTHR43024">
    <property type="entry name" value="UDP-N-ACETYLMURAMOYL-TRIPEPTIDE--D-ALANYL-D-ALANINE LIGASE"/>
    <property type="match status" value="1"/>
</dbReference>
<name>A0A0G1EBK8_9BACT</name>
<dbReference type="InterPro" id="IPR013221">
    <property type="entry name" value="Mur_ligase_cen"/>
</dbReference>
<proteinExistence type="predicted"/>
<feature type="domain" description="Mur ligase C-terminal" evidence="4">
    <location>
        <begin position="281"/>
        <end position="405"/>
    </location>
</feature>
<comment type="caution">
    <text evidence="6">The sequence shown here is derived from an EMBL/GenBank/DDBJ whole genome shotgun (WGS) entry which is preliminary data.</text>
</comment>
<keyword evidence="2" id="KW-0547">Nucleotide-binding</keyword>
<protein>
    <submittedName>
        <fullName evidence="6">UDP-N-acetylmuramoyl-tripeptide-D-alanyl-D-alanine ligase</fullName>
    </submittedName>
</protein>
<dbReference type="Pfam" id="PF08245">
    <property type="entry name" value="Mur_ligase_M"/>
    <property type="match status" value="1"/>
</dbReference>
<dbReference type="InterPro" id="IPR004101">
    <property type="entry name" value="Mur_ligase_C"/>
</dbReference>
<dbReference type="InterPro" id="IPR051046">
    <property type="entry name" value="MurCDEF_CellWall_CoF430Synth"/>
</dbReference>
<dbReference type="AlphaFoldDB" id="A0A0G1EBK8"/>
<evidence type="ECO:0000256" key="1">
    <source>
        <dbReference type="ARBA" id="ARBA00022598"/>
    </source>
</evidence>
<dbReference type="Gene3D" id="3.40.1190.10">
    <property type="entry name" value="Mur-like, catalytic domain"/>
    <property type="match status" value="1"/>
</dbReference>
<dbReference type="InterPro" id="IPR036615">
    <property type="entry name" value="Mur_ligase_C_dom_sf"/>
</dbReference>
<dbReference type="PATRIC" id="fig|1618585.3.peg.221"/>
<dbReference type="PANTHER" id="PTHR43024:SF1">
    <property type="entry name" value="UDP-N-ACETYLMURAMOYL-TRIPEPTIDE--D-ALANYL-D-ALANINE LIGASE"/>
    <property type="match status" value="1"/>
</dbReference>
<keyword evidence="1 6" id="KW-0436">Ligase</keyword>
<keyword evidence="3" id="KW-0067">ATP-binding</keyword>
<dbReference type="GO" id="GO:0005524">
    <property type="term" value="F:ATP binding"/>
    <property type="evidence" value="ECO:0007669"/>
    <property type="project" value="UniProtKB-KW"/>
</dbReference>
<dbReference type="EMBL" id="LCEY01000017">
    <property type="protein sequence ID" value="KKS80446.1"/>
    <property type="molecule type" value="Genomic_DNA"/>
</dbReference>
<dbReference type="SUPFAM" id="SSF53623">
    <property type="entry name" value="MurD-like peptide ligases, catalytic domain"/>
    <property type="match status" value="1"/>
</dbReference>
<evidence type="ECO:0000256" key="3">
    <source>
        <dbReference type="ARBA" id="ARBA00022840"/>
    </source>
</evidence>
<gene>
    <name evidence="6" type="ORF">UV56_C0017G0001</name>
</gene>
<sequence length="417" mass="46469">MERLNPLLKWWVTPKLPENHIFIDGGSRPKELSHLLGIYIRRWLVHPIKRRLAKYYLVILRKFFGIKVIGITGSTGKTSTKEMITSIVRQVGKTTSSYANIDPVYNIPSTILRCSPNTKFLVLEMSVEFPGEIDFYLWLAKPDIGVLTNIYPTHTLFFGDVEGVFREKSKLVKGLNMNGVAVLNKDDKLLSKLKSNIKNRIVWFGKGTNVMSQDEKVTKDFKTEFLLILDKNTKKKTNISLPVLGKQFISNALAASGAAYALGIGIGEIKWGLEGYSPPEHRMNVIKLSSGAIIIDDSYNNNPIAAKESISTLEELPGDKVVVFGDMLELGSWEEKYHIELGKYIAKLNPKLLICVGKASRKTAYAASNILDNKSVITVSSWQEAVSPLKSNLTKGTLVLIKGSRSLGLERLVSKLS</sequence>
<evidence type="ECO:0000313" key="6">
    <source>
        <dbReference type="EMBL" id="KKS80446.1"/>
    </source>
</evidence>
<dbReference type="Pfam" id="PF02875">
    <property type="entry name" value="Mur_ligase_C"/>
    <property type="match status" value="1"/>
</dbReference>
<organism evidence="6 7">
    <name type="scientific">Candidatus Woesebacteria bacterium GW2011_GWC1_43_10b</name>
    <dbReference type="NCBI Taxonomy" id="1618585"/>
    <lineage>
        <taxon>Bacteria</taxon>
        <taxon>Candidatus Woeseibacteriota</taxon>
    </lineage>
</organism>
<feature type="domain" description="Mur ligase central" evidence="5">
    <location>
        <begin position="71"/>
        <end position="259"/>
    </location>
</feature>
<dbReference type="Gene3D" id="3.90.190.20">
    <property type="entry name" value="Mur ligase, C-terminal domain"/>
    <property type="match status" value="1"/>
</dbReference>
<dbReference type="GO" id="GO:0016881">
    <property type="term" value="F:acid-amino acid ligase activity"/>
    <property type="evidence" value="ECO:0007669"/>
    <property type="project" value="InterPro"/>
</dbReference>
<reference evidence="6 7" key="1">
    <citation type="journal article" date="2015" name="Nature">
        <title>rRNA introns, odd ribosomes, and small enigmatic genomes across a large radiation of phyla.</title>
        <authorList>
            <person name="Brown C.T."/>
            <person name="Hug L.A."/>
            <person name="Thomas B.C."/>
            <person name="Sharon I."/>
            <person name="Castelle C.J."/>
            <person name="Singh A."/>
            <person name="Wilkins M.J."/>
            <person name="Williams K.H."/>
            <person name="Banfield J.F."/>
        </authorList>
    </citation>
    <scope>NUCLEOTIDE SEQUENCE [LARGE SCALE GENOMIC DNA]</scope>
</reference>
<dbReference type="Proteomes" id="UP000034611">
    <property type="component" value="Unassembled WGS sequence"/>
</dbReference>
<evidence type="ECO:0000313" key="7">
    <source>
        <dbReference type="Proteomes" id="UP000034611"/>
    </source>
</evidence>
<evidence type="ECO:0000259" key="4">
    <source>
        <dbReference type="Pfam" id="PF02875"/>
    </source>
</evidence>